<dbReference type="GO" id="GO:0051213">
    <property type="term" value="F:dioxygenase activity"/>
    <property type="evidence" value="ECO:0007669"/>
    <property type="project" value="UniProtKB-KW"/>
</dbReference>
<evidence type="ECO:0000256" key="1">
    <source>
        <dbReference type="ARBA" id="ARBA00001961"/>
    </source>
</evidence>
<organism evidence="5 6">
    <name type="scientific">Prochlorococcus phage P-SSM7</name>
    <dbReference type="NCBI Taxonomy" id="445688"/>
    <lineage>
        <taxon>Viruses</taxon>
        <taxon>Duplodnaviria</taxon>
        <taxon>Heunggongvirae</taxon>
        <taxon>Uroviricota</taxon>
        <taxon>Caudoviricetes</taxon>
        <taxon>Pantevenvirales</taxon>
        <taxon>Kyanoviridae</taxon>
        <taxon>Palaemonvirus</taxon>
        <taxon>Palaemonvirus pssm7</taxon>
    </lineage>
</organism>
<name>E3SNF0_9CAUD</name>
<dbReference type="OrthoDB" id="18846at10239"/>
<dbReference type="Gene3D" id="2.60.120.620">
    <property type="entry name" value="q2cbj1_9rhob like domain"/>
    <property type="match status" value="1"/>
</dbReference>
<dbReference type="InterPro" id="IPR006620">
    <property type="entry name" value="Pro_4_hyd_alph"/>
</dbReference>
<keyword evidence="3" id="KW-0560">Oxidoreductase</keyword>
<dbReference type="RefSeq" id="YP_004324863.1">
    <property type="nucleotide sequence ID" value="NC_015290.1"/>
</dbReference>
<evidence type="ECO:0000256" key="3">
    <source>
        <dbReference type="ARBA" id="ARBA00023002"/>
    </source>
</evidence>
<dbReference type="GO" id="GO:0016705">
    <property type="term" value="F:oxidoreductase activity, acting on paired donors, with incorporation or reduction of molecular oxygen"/>
    <property type="evidence" value="ECO:0007669"/>
    <property type="project" value="InterPro"/>
</dbReference>
<evidence type="ECO:0000259" key="4">
    <source>
        <dbReference type="SMART" id="SM00702"/>
    </source>
</evidence>
<dbReference type="Proteomes" id="UP000006532">
    <property type="component" value="Segment"/>
</dbReference>
<dbReference type="GO" id="GO:0031418">
    <property type="term" value="F:L-ascorbic acid binding"/>
    <property type="evidence" value="ECO:0007669"/>
    <property type="project" value="InterPro"/>
</dbReference>
<dbReference type="SMART" id="SM00702">
    <property type="entry name" value="P4Hc"/>
    <property type="match status" value="1"/>
</dbReference>
<evidence type="ECO:0000256" key="2">
    <source>
        <dbReference type="ARBA" id="ARBA00022964"/>
    </source>
</evidence>
<keyword evidence="2" id="KW-0223">Dioxygenase</keyword>
<comment type="cofactor">
    <cofactor evidence="1">
        <name>L-ascorbate</name>
        <dbReference type="ChEBI" id="CHEBI:38290"/>
    </cofactor>
</comment>
<evidence type="ECO:0000313" key="6">
    <source>
        <dbReference type="Proteomes" id="UP000006532"/>
    </source>
</evidence>
<sequence length="207" mass="25032">MGEIIYYNDDFPYILIDDFYDQSELDHIWEELDYLCHPKRMGRSTLERGAAWVRDENGVKQSVKNSWDLWLDEFFTSRDSSNILEINRKLVGNEQIFKNHPHWLFNHTDALRRDDTQILYYEDSDEYKPHRDYARLTCLTWFYREPKKFTGGNLRFPWFDIEIECKNNRVIVFPSAVLHGVDKVSMEEQYRDKLLGRFVMSQFLHVN</sequence>
<accession>E3SNF0</accession>
<reference evidence="5 6" key="1">
    <citation type="journal article" date="2010" name="Environ. Microbiol.">
        <title>Genomic analysis of oceanic cyanobacterial myoviruses compared with T4-like myoviruses from diverse hosts and environments.</title>
        <authorList>
            <person name="Sullivan M.B."/>
            <person name="Huang K.H."/>
            <person name="Ignacio-Espinoza J.C."/>
            <person name="Berlin A.M."/>
            <person name="Kelly L."/>
            <person name="Weigele P.R."/>
            <person name="DeFrancesco A.S."/>
            <person name="Kern S.E."/>
            <person name="Thompson L.R."/>
            <person name="Young S."/>
            <person name="Yandava C."/>
            <person name="Fu R."/>
            <person name="Krastins B."/>
            <person name="Chase M."/>
            <person name="Sarracino D."/>
            <person name="Osburne M.S."/>
            <person name="Henn M.R."/>
            <person name="Chisholm S.W."/>
        </authorList>
    </citation>
    <scope>NUCLEOTIDE SEQUENCE [LARGE SCALE GENOMIC DNA]</scope>
    <source>
        <strain evidence="5">NATL1A-15</strain>
    </source>
</reference>
<protein>
    <submittedName>
        <fullName evidence="5">2OG-Fe(II) oxygenase</fullName>
    </submittedName>
</protein>
<dbReference type="EMBL" id="GU071103">
    <property type="protein sequence ID" value="ADO99071.1"/>
    <property type="molecule type" value="Genomic_DNA"/>
</dbReference>
<dbReference type="KEGG" id="vg:10329573"/>
<dbReference type="GeneID" id="10329573"/>
<dbReference type="Pfam" id="PF13640">
    <property type="entry name" value="2OG-FeII_Oxy_3"/>
    <property type="match status" value="1"/>
</dbReference>
<dbReference type="SUPFAM" id="SSF51197">
    <property type="entry name" value="Clavaminate synthase-like"/>
    <property type="match status" value="1"/>
</dbReference>
<evidence type="ECO:0000313" key="5">
    <source>
        <dbReference type="EMBL" id="ADO99071.1"/>
    </source>
</evidence>
<dbReference type="GO" id="GO:0005506">
    <property type="term" value="F:iron ion binding"/>
    <property type="evidence" value="ECO:0007669"/>
    <property type="project" value="InterPro"/>
</dbReference>
<keyword evidence="6" id="KW-1185">Reference proteome</keyword>
<feature type="domain" description="Prolyl 4-hydroxylase alpha subunit" evidence="4">
    <location>
        <begin position="11"/>
        <end position="205"/>
    </location>
</feature>
<gene>
    <name evidence="5" type="ORF">PSSM7_032</name>
</gene>
<proteinExistence type="predicted"/>
<dbReference type="InterPro" id="IPR044862">
    <property type="entry name" value="Pro_4_hyd_alph_FE2OG_OXY"/>
</dbReference>